<gene>
    <name evidence="1" type="ORF">BACUNI_01738</name>
</gene>
<reference evidence="1" key="1">
    <citation type="submission" date="2007-06" db="EMBL/GenBank/DDBJ databases">
        <authorList>
            <person name="Fulton L."/>
            <person name="Clifton S."/>
            <person name="Fulton B."/>
            <person name="Xu J."/>
            <person name="Minx P."/>
            <person name="Pepin K.H."/>
            <person name="Johnson M."/>
            <person name="Thiruvilangam P."/>
            <person name="Bhonagiri V."/>
            <person name="Nash W.E."/>
            <person name="Mardis E.R."/>
            <person name="Wilson R.K."/>
        </authorList>
    </citation>
    <scope>NUCLEOTIDE SEQUENCE [LARGE SCALE GENOMIC DNA]</scope>
    <source>
        <strain evidence="1">ATCC 8492</strain>
    </source>
</reference>
<keyword evidence="2" id="KW-1185">Reference proteome</keyword>
<comment type="caution">
    <text evidence="1">The sequence shown here is derived from an EMBL/GenBank/DDBJ whole genome shotgun (WGS) entry which is preliminary data.</text>
</comment>
<dbReference type="AlphaFoldDB" id="A0ABC9NDA1"/>
<dbReference type="Proteomes" id="UP000004110">
    <property type="component" value="Unassembled WGS sequence"/>
</dbReference>
<sequence length="37" mass="4349">MVYVALRLLFSFCAQSRKKPFFAPCIEQMRAFLLIPL</sequence>
<protein>
    <submittedName>
        <fullName evidence="1">Uncharacterized protein</fullName>
    </submittedName>
</protein>
<evidence type="ECO:0000313" key="1">
    <source>
        <dbReference type="EMBL" id="EDO54753.1"/>
    </source>
</evidence>
<proteinExistence type="predicted"/>
<dbReference type="EMBL" id="AAYH02000041">
    <property type="protein sequence ID" value="EDO54753.1"/>
    <property type="molecule type" value="Genomic_DNA"/>
</dbReference>
<accession>A0ABC9NDA1</accession>
<organism evidence="1 2">
    <name type="scientific">Bacteroides uniformis (strain ATCC 8492 / DSM 6597 / CCUG 4942 / CIP 103695 / JCM 5828 / KCTC 5204 / NCTC 13054 / VPI 0061)</name>
    <dbReference type="NCBI Taxonomy" id="411479"/>
    <lineage>
        <taxon>Bacteria</taxon>
        <taxon>Pseudomonadati</taxon>
        <taxon>Bacteroidota</taxon>
        <taxon>Bacteroidia</taxon>
        <taxon>Bacteroidales</taxon>
        <taxon>Bacteroidaceae</taxon>
        <taxon>Bacteroides</taxon>
    </lineage>
</organism>
<reference evidence="1" key="2">
    <citation type="submission" date="2013-11" db="EMBL/GenBank/DDBJ databases">
        <title>Draft genome sequence of Bacteroides uniformis (ATCC 8492).</title>
        <authorList>
            <person name="Sudarsanam P."/>
            <person name="Ley R."/>
            <person name="Guruge J."/>
            <person name="Turnbaugh P.J."/>
            <person name="Mahowald M."/>
            <person name="Liep D."/>
            <person name="Gordon J."/>
        </authorList>
    </citation>
    <scope>NUCLEOTIDE SEQUENCE</scope>
    <source>
        <strain evidence="1">ATCC 8492</strain>
    </source>
</reference>
<evidence type="ECO:0000313" key="2">
    <source>
        <dbReference type="Proteomes" id="UP000004110"/>
    </source>
</evidence>
<name>A0ABC9NDA1_BACUC</name>